<evidence type="ECO:0000256" key="1">
    <source>
        <dbReference type="ARBA" id="ARBA00008720"/>
    </source>
</evidence>
<proteinExistence type="inferred from homology"/>
<feature type="coiled-coil region" evidence="4">
    <location>
        <begin position="53"/>
        <end position="97"/>
    </location>
</feature>
<dbReference type="NCBIfam" id="NF001070">
    <property type="entry name" value="PRK00118.1-6"/>
    <property type="match status" value="1"/>
</dbReference>
<keyword evidence="5" id="KW-0238">DNA-binding</keyword>
<evidence type="ECO:0000256" key="2">
    <source>
        <dbReference type="ARBA" id="ARBA00024764"/>
    </source>
</evidence>
<evidence type="ECO:0000313" key="6">
    <source>
        <dbReference type="Proteomes" id="UP000319219"/>
    </source>
</evidence>
<keyword evidence="6" id="KW-1185">Reference proteome</keyword>
<dbReference type="NCBIfam" id="NF045758">
    <property type="entry name" value="YlxM"/>
    <property type="match status" value="1"/>
</dbReference>
<evidence type="ECO:0000256" key="4">
    <source>
        <dbReference type="SAM" id="Coils"/>
    </source>
</evidence>
<name>A0ABY3B663_9BACL</name>
<dbReference type="HAMAP" id="MF_00245">
    <property type="entry name" value="UPF0122"/>
    <property type="match status" value="1"/>
</dbReference>
<protein>
    <recommendedName>
        <fullName evidence="3">UPF0122 protein FKV70_11700</fullName>
    </recommendedName>
</protein>
<gene>
    <name evidence="5" type="ORF">FKV70_11700</name>
</gene>
<dbReference type="PANTHER" id="PTHR40083:SF1">
    <property type="entry name" value="UPF0122 PROTEIN YLXM"/>
    <property type="match status" value="1"/>
</dbReference>
<organism evidence="5 6">
    <name type="scientific">Paenibacillus ottowii</name>
    <dbReference type="NCBI Taxonomy" id="2315729"/>
    <lineage>
        <taxon>Bacteria</taxon>
        <taxon>Bacillati</taxon>
        <taxon>Bacillota</taxon>
        <taxon>Bacilli</taxon>
        <taxon>Bacillales</taxon>
        <taxon>Paenibacillaceae</taxon>
        <taxon>Paenibacillus</taxon>
    </lineage>
</organism>
<dbReference type="GO" id="GO:0003677">
    <property type="term" value="F:DNA binding"/>
    <property type="evidence" value="ECO:0007669"/>
    <property type="project" value="UniProtKB-KW"/>
</dbReference>
<comment type="similarity">
    <text evidence="1 3">Belongs to the UPF0122 family.</text>
</comment>
<accession>A0ABY3B663</accession>
<dbReference type="RefSeq" id="WP_142612948.1">
    <property type="nucleotide sequence ID" value="NZ_VIJZ01000004.1"/>
</dbReference>
<dbReference type="Gene3D" id="1.10.10.10">
    <property type="entry name" value="Winged helix-like DNA-binding domain superfamily/Winged helix DNA-binding domain"/>
    <property type="match status" value="1"/>
</dbReference>
<evidence type="ECO:0000256" key="3">
    <source>
        <dbReference type="HAMAP-Rule" id="MF_00245"/>
    </source>
</evidence>
<dbReference type="InterPro" id="IPR007394">
    <property type="entry name" value="UPF0122"/>
</dbReference>
<dbReference type="Proteomes" id="UP000319219">
    <property type="component" value="Unassembled WGS sequence"/>
</dbReference>
<evidence type="ECO:0000313" key="5">
    <source>
        <dbReference type="EMBL" id="TQR98834.1"/>
    </source>
</evidence>
<comment type="caution">
    <text evidence="5">The sequence shown here is derived from an EMBL/GenBank/DDBJ whole genome shotgun (WGS) entry which is preliminary data.</text>
</comment>
<dbReference type="InterPro" id="IPR013324">
    <property type="entry name" value="RNA_pol_sigma_r3/r4-like"/>
</dbReference>
<comment type="function">
    <text evidence="2 3">Might take part in the signal recognition particle (SRP) pathway. This is inferred from the conservation of its genetic proximity to ftsY/ffh. May be a regulatory protein.</text>
</comment>
<dbReference type="PANTHER" id="PTHR40083">
    <property type="entry name" value="UPF0122 PROTEIN CBO2450/CLC_2298"/>
    <property type="match status" value="1"/>
</dbReference>
<dbReference type="InterPro" id="IPR054831">
    <property type="entry name" value="UPF0122_fam_protein"/>
</dbReference>
<dbReference type="EMBL" id="VIJZ01000004">
    <property type="protein sequence ID" value="TQR98834.1"/>
    <property type="molecule type" value="Genomic_DNA"/>
</dbReference>
<dbReference type="Pfam" id="PF04297">
    <property type="entry name" value="UPF0122"/>
    <property type="match status" value="1"/>
</dbReference>
<dbReference type="SUPFAM" id="SSF88659">
    <property type="entry name" value="Sigma3 and sigma4 domains of RNA polymerase sigma factors"/>
    <property type="match status" value="1"/>
</dbReference>
<sequence length="122" mass="14747">MSQENRLEKTNRINRLFDFYEPLLTEKQQMFLKYYFHDDFSLGEIASEFQISRQAVYEHIKRAEQVLEMYEEKLGLLSKYEHRIQDLEELNKTLYEAFGKIGESDEATLQHVHQIVNRLQEL</sequence>
<reference evidence="5 6" key="1">
    <citation type="submission" date="2019-07" db="EMBL/GenBank/DDBJ databases">
        <title>Paenibacillus ottowii sp. nov. isolated from a fermentation system processing bovine manure.</title>
        <authorList>
            <person name="Velazquez L.F."/>
            <person name="Rajbanshi S."/>
            <person name="Guan S."/>
            <person name="Hinchee M."/>
            <person name="Welsh A."/>
        </authorList>
    </citation>
    <scope>NUCLEOTIDE SEQUENCE [LARGE SCALE GENOMIC DNA]</scope>
    <source>
        <strain evidence="5 6">MS2379</strain>
    </source>
</reference>
<keyword evidence="4" id="KW-0175">Coiled coil</keyword>
<dbReference type="InterPro" id="IPR036388">
    <property type="entry name" value="WH-like_DNA-bd_sf"/>
</dbReference>